<dbReference type="SUPFAM" id="SSF53649">
    <property type="entry name" value="Alkaline phosphatase-like"/>
    <property type="match status" value="1"/>
</dbReference>
<feature type="domain" description="Sulfatase N-terminal" evidence="8">
    <location>
        <begin position="222"/>
        <end position="489"/>
    </location>
</feature>
<evidence type="ECO:0000256" key="2">
    <source>
        <dbReference type="ARBA" id="ARBA00022475"/>
    </source>
</evidence>
<dbReference type="STRING" id="431306.AGA_678"/>
<keyword evidence="4 7" id="KW-0812">Transmembrane</keyword>
<dbReference type="GO" id="GO:0016776">
    <property type="term" value="F:phosphotransferase activity, phosphate group as acceptor"/>
    <property type="evidence" value="ECO:0007669"/>
    <property type="project" value="TreeGrafter"/>
</dbReference>
<dbReference type="InterPro" id="IPR040423">
    <property type="entry name" value="PEA_transferase"/>
</dbReference>
<keyword evidence="2" id="KW-1003">Cell membrane</keyword>
<evidence type="ECO:0000256" key="6">
    <source>
        <dbReference type="ARBA" id="ARBA00023136"/>
    </source>
</evidence>
<dbReference type="CDD" id="cd16017">
    <property type="entry name" value="LptA"/>
    <property type="match status" value="1"/>
</dbReference>
<dbReference type="GO" id="GO:0005886">
    <property type="term" value="C:plasma membrane"/>
    <property type="evidence" value="ECO:0007669"/>
    <property type="project" value="UniProtKB-SubCell"/>
</dbReference>
<dbReference type="EMBL" id="WOTE01000006">
    <property type="protein sequence ID" value="NHO40049.1"/>
    <property type="molecule type" value="Genomic_DNA"/>
</dbReference>
<evidence type="ECO:0000313" key="10">
    <source>
        <dbReference type="EMBL" id="NHO40049.1"/>
    </source>
</evidence>
<evidence type="ECO:0000313" key="12">
    <source>
        <dbReference type="Proteomes" id="UP000657200"/>
    </source>
</evidence>
<feature type="transmembrane region" description="Helical" evidence="7">
    <location>
        <begin position="131"/>
        <end position="148"/>
    </location>
</feature>
<dbReference type="InterPro" id="IPR000917">
    <property type="entry name" value="Sulfatase_N"/>
</dbReference>
<accession>A0A0U5FVG8</accession>
<evidence type="ECO:0000313" key="9">
    <source>
        <dbReference type="EMBL" id="CEF54265.1"/>
    </source>
</evidence>
<evidence type="ECO:0000256" key="5">
    <source>
        <dbReference type="ARBA" id="ARBA00022989"/>
    </source>
</evidence>
<dbReference type="Proteomes" id="UP000657200">
    <property type="component" value="Unassembled WGS sequence"/>
</dbReference>
<organism evidence="9 11">
    <name type="scientific">Acetobacter ghanensis</name>
    <dbReference type="NCBI Taxonomy" id="431306"/>
    <lineage>
        <taxon>Bacteria</taxon>
        <taxon>Pseudomonadati</taxon>
        <taxon>Pseudomonadota</taxon>
        <taxon>Alphaproteobacteria</taxon>
        <taxon>Acetobacterales</taxon>
        <taxon>Acetobacteraceae</taxon>
        <taxon>Acetobacter</taxon>
    </lineage>
</organism>
<keyword evidence="12" id="KW-1185">Reference proteome</keyword>
<name>A0A0U5FVG8_9PROT</name>
<comment type="subcellular location">
    <subcellularLocation>
        <location evidence="1">Cell membrane</location>
        <topology evidence="1">Multi-pass membrane protein</topology>
    </subcellularLocation>
</comment>
<reference evidence="11" key="1">
    <citation type="submission" date="2014-09" db="EMBL/GenBank/DDBJ databases">
        <authorList>
            <person name="Illeghems K.G."/>
        </authorList>
    </citation>
    <scope>NUCLEOTIDE SEQUENCE [LARGE SCALE GENOMIC DNA]</scope>
    <source>
        <strain evidence="11">LMG 23848T</strain>
    </source>
</reference>
<keyword evidence="5 7" id="KW-1133">Transmembrane helix</keyword>
<evidence type="ECO:0000256" key="7">
    <source>
        <dbReference type="SAM" id="Phobius"/>
    </source>
</evidence>
<feature type="transmembrane region" description="Helical" evidence="7">
    <location>
        <begin position="54"/>
        <end position="74"/>
    </location>
</feature>
<keyword evidence="6 7" id="KW-0472">Membrane</keyword>
<gene>
    <name evidence="9" type="primary">yhbX</name>
    <name evidence="9" type="ORF">AGA_678</name>
    <name evidence="10" type="ORF">GOB80_10240</name>
</gene>
<evidence type="ECO:0000256" key="3">
    <source>
        <dbReference type="ARBA" id="ARBA00022679"/>
    </source>
</evidence>
<dbReference type="PANTHER" id="PTHR30443:SF0">
    <property type="entry name" value="PHOSPHOETHANOLAMINE TRANSFERASE EPTA"/>
    <property type="match status" value="1"/>
</dbReference>
<feature type="transmembrane region" description="Helical" evidence="7">
    <location>
        <begin position="103"/>
        <end position="119"/>
    </location>
</feature>
<dbReference type="InterPro" id="IPR058130">
    <property type="entry name" value="PEA_transf_C"/>
</dbReference>
<dbReference type="PANTHER" id="PTHR30443">
    <property type="entry name" value="INNER MEMBRANE PROTEIN"/>
    <property type="match status" value="1"/>
</dbReference>
<keyword evidence="3" id="KW-0808">Transferase</keyword>
<dbReference type="Gene3D" id="3.40.720.10">
    <property type="entry name" value="Alkaline Phosphatase, subunit A"/>
    <property type="match status" value="1"/>
</dbReference>
<dbReference type="AlphaFoldDB" id="A0A0U5FVG8"/>
<dbReference type="GO" id="GO:0009244">
    <property type="term" value="P:lipopolysaccharide core region biosynthetic process"/>
    <property type="evidence" value="ECO:0007669"/>
    <property type="project" value="TreeGrafter"/>
</dbReference>
<dbReference type="PATRIC" id="fig|431306.5.peg.662"/>
<reference evidence="10 12" key="3">
    <citation type="journal article" date="2020" name="Int. J. Syst. Evol. Microbiol.">
        <title>Novel acetic acid bacteria from cider fermentations: Acetobacter conturbans sp. nov. and Acetobacter fallax sp. nov.</title>
        <authorList>
            <person name="Sombolestani A.S."/>
            <person name="Cleenwerck I."/>
            <person name="Cnockaert M."/>
            <person name="Borremans W."/>
            <person name="Wieme A.D."/>
            <person name="De Vuyst L."/>
            <person name="Vandamme P."/>
        </authorList>
    </citation>
    <scope>NUCLEOTIDE SEQUENCE [LARGE SCALE GENOMIC DNA]</scope>
    <source>
        <strain evidence="10 12">LMG 23848</strain>
    </source>
</reference>
<evidence type="ECO:0000259" key="8">
    <source>
        <dbReference type="Pfam" id="PF00884"/>
    </source>
</evidence>
<feature type="transmembrane region" description="Helical" evidence="7">
    <location>
        <begin position="31"/>
        <end position="48"/>
    </location>
</feature>
<dbReference type="Pfam" id="PF00884">
    <property type="entry name" value="Sulfatase"/>
    <property type="match status" value="1"/>
</dbReference>
<dbReference type="OrthoDB" id="7250625at2"/>
<proteinExistence type="predicted"/>
<evidence type="ECO:0000313" key="11">
    <source>
        <dbReference type="Proteomes" id="UP000068250"/>
    </source>
</evidence>
<reference evidence="9" key="2">
    <citation type="submission" date="2014-09" db="EMBL/GenBank/DDBJ databases">
        <authorList>
            <person name="Magalhaes I.L.F."/>
            <person name="Oliveira U."/>
            <person name="Santos F.R."/>
            <person name="Vidigal T.H.D.A."/>
            <person name="Brescovit A.D."/>
            <person name="Santos A.J."/>
        </authorList>
    </citation>
    <scope>NUCLEOTIDE SEQUENCE</scope>
    <source>
        <strain evidence="9">LMG 23848T</strain>
    </source>
</reference>
<dbReference type="Proteomes" id="UP000068250">
    <property type="component" value="Chromosome I"/>
</dbReference>
<dbReference type="InterPro" id="IPR017850">
    <property type="entry name" value="Alkaline_phosphatase_core_sf"/>
</dbReference>
<protein>
    <submittedName>
        <fullName evidence="10">Sulfatase-like hydrolase/transferase</fullName>
    </submittedName>
</protein>
<evidence type="ECO:0000256" key="1">
    <source>
        <dbReference type="ARBA" id="ARBA00004651"/>
    </source>
</evidence>
<feature type="transmembrane region" description="Helical" evidence="7">
    <location>
        <begin position="6"/>
        <end position="24"/>
    </location>
</feature>
<evidence type="ECO:0000256" key="4">
    <source>
        <dbReference type="ARBA" id="ARBA00022692"/>
    </source>
</evidence>
<sequence>MVHPRYKFSLLVILVVISMFFGKYDGVKDLLHTYFPIIYFGVLLSSIRNNVARSMLLTTFFLISSLSIIVRCIYGNVSKNMVLAALGVNIKVSLGLLDQIPVYYYLLLFLFIAFVGYISYSMKYIKLNRMYCLLISALLVWSLSYPIVRGLRVWGPRFFINNVIYDKSFIAQNYIDRYKVFFGDVIAALLIEMDAISDSKKYKVVAHADQPNFVSHKGVEEQNIIFIIGEASNVLRYSAYSYKRPTTPNLKHWRDDGSWCALENVHSSASQTRVAVPMYVSFADPEHEAYLFNYKNLIEMAKDNNYKTYWLDAQDGQGLWNKPFGFVERYADIHASPHINNTPFKIIEGKDDNLINPVEFYFKNAQGQSIFFIHLFGNHLPYDMHIDANDNGEHFDAYDKSIHHVDGIISKIKILADKNLKNYKMIYVPDHGEVVGEGHGFPSNRDEMYLIPFMANNDDSCRYMEKFRGEDGFVSSNDVKYLILHLLGYDISDEKVNYEKSNGYKIKDYQENVIDFRNLEHIKPAQ</sequence>
<dbReference type="EMBL" id="LN609302">
    <property type="protein sequence ID" value="CEF54265.1"/>
    <property type="molecule type" value="Genomic_DNA"/>
</dbReference>